<dbReference type="Proteomes" id="UP000015105">
    <property type="component" value="Chromosome 3D"/>
</dbReference>
<protein>
    <submittedName>
        <fullName evidence="2">Uncharacterized protein</fullName>
    </submittedName>
</protein>
<evidence type="ECO:0000256" key="1">
    <source>
        <dbReference type="SAM" id="SignalP"/>
    </source>
</evidence>
<accession>A0A453E9L1</accession>
<organism evidence="2 3">
    <name type="scientific">Aegilops tauschii subsp. strangulata</name>
    <name type="common">Goatgrass</name>
    <dbReference type="NCBI Taxonomy" id="200361"/>
    <lineage>
        <taxon>Eukaryota</taxon>
        <taxon>Viridiplantae</taxon>
        <taxon>Streptophyta</taxon>
        <taxon>Embryophyta</taxon>
        <taxon>Tracheophyta</taxon>
        <taxon>Spermatophyta</taxon>
        <taxon>Magnoliopsida</taxon>
        <taxon>Liliopsida</taxon>
        <taxon>Poales</taxon>
        <taxon>Poaceae</taxon>
        <taxon>BOP clade</taxon>
        <taxon>Pooideae</taxon>
        <taxon>Triticodae</taxon>
        <taxon>Triticeae</taxon>
        <taxon>Triticinae</taxon>
        <taxon>Aegilops</taxon>
    </lineage>
</organism>
<reference evidence="2" key="5">
    <citation type="journal article" date="2021" name="G3 (Bethesda)">
        <title>Aegilops tauschii genome assembly Aet v5.0 features greater sequence contiguity and improved annotation.</title>
        <authorList>
            <person name="Wang L."/>
            <person name="Zhu T."/>
            <person name="Rodriguez J.C."/>
            <person name="Deal K.R."/>
            <person name="Dubcovsky J."/>
            <person name="McGuire P.E."/>
            <person name="Lux T."/>
            <person name="Spannagl M."/>
            <person name="Mayer K.F.X."/>
            <person name="Baldrich P."/>
            <person name="Meyers B.C."/>
            <person name="Huo N."/>
            <person name="Gu Y.Q."/>
            <person name="Zhou H."/>
            <person name="Devos K.M."/>
            <person name="Bennetzen J.L."/>
            <person name="Unver T."/>
            <person name="Budak H."/>
            <person name="Gulick P.J."/>
            <person name="Galiba G."/>
            <person name="Kalapos B."/>
            <person name="Nelson D.R."/>
            <person name="Li P."/>
            <person name="You F.M."/>
            <person name="Luo M.C."/>
            <person name="Dvorak J."/>
        </authorList>
    </citation>
    <scope>NUCLEOTIDE SEQUENCE [LARGE SCALE GENOMIC DNA]</scope>
    <source>
        <strain evidence="2">cv. AL8/78</strain>
    </source>
</reference>
<evidence type="ECO:0000313" key="3">
    <source>
        <dbReference type="Proteomes" id="UP000015105"/>
    </source>
</evidence>
<reference evidence="2" key="4">
    <citation type="submission" date="2019-03" db="UniProtKB">
        <authorList>
            <consortium name="EnsemblPlants"/>
        </authorList>
    </citation>
    <scope>IDENTIFICATION</scope>
</reference>
<reference evidence="2" key="3">
    <citation type="journal article" date="2017" name="Nature">
        <title>Genome sequence of the progenitor of the wheat D genome Aegilops tauschii.</title>
        <authorList>
            <person name="Luo M.C."/>
            <person name="Gu Y.Q."/>
            <person name="Puiu D."/>
            <person name="Wang H."/>
            <person name="Twardziok S.O."/>
            <person name="Deal K.R."/>
            <person name="Huo N."/>
            <person name="Zhu T."/>
            <person name="Wang L."/>
            <person name="Wang Y."/>
            <person name="McGuire P.E."/>
            <person name="Liu S."/>
            <person name="Long H."/>
            <person name="Ramasamy R.K."/>
            <person name="Rodriguez J.C."/>
            <person name="Van S.L."/>
            <person name="Yuan L."/>
            <person name="Wang Z."/>
            <person name="Xia Z."/>
            <person name="Xiao L."/>
            <person name="Anderson O.D."/>
            <person name="Ouyang S."/>
            <person name="Liang Y."/>
            <person name="Zimin A.V."/>
            <person name="Pertea G."/>
            <person name="Qi P."/>
            <person name="Bennetzen J.L."/>
            <person name="Dai X."/>
            <person name="Dawson M.W."/>
            <person name="Muller H.G."/>
            <person name="Kugler K."/>
            <person name="Rivarola-Duarte L."/>
            <person name="Spannagl M."/>
            <person name="Mayer K.F.X."/>
            <person name="Lu F.H."/>
            <person name="Bevan M.W."/>
            <person name="Leroy P."/>
            <person name="Li P."/>
            <person name="You F.M."/>
            <person name="Sun Q."/>
            <person name="Liu Z."/>
            <person name="Lyons E."/>
            <person name="Wicker T."/>
            <person name="Salzberg S.L."/>
            <person name="Devos K.M."/>
            <person name="Dvorak J."/>
        </authorList>
    </citation>
    <scope>NUCLEOTIDE SEQUENCE [LARGE SCALE GENOMIC DNA]</scope>
    <source>
        <strain evidence="2">cv. AL8/78</strain>
    </source>
</reference>
<dbReference type="EnsemblPlants" id="AET3Gv20267500.3">
    <property type="protein sequence ID" value="AET3Gv20267500.3"/>
    <property type="gene ID" value="AET3Gv20267500"/>
</dbReference>
<sequence>MKYIIIILALSYIWVVAESQKGEILNPKADNLKLGPINVAEYIG</sequence>
<name>A0A453E9L1_AEGTS</name>
<keyword evidence="3" id="KW-1185">Reference proteome</keyword>
<feature type="chain" id="PRO_5019029748" evidence="1">
    <location>
        <begin position="20"/>
        <end position="44"/>
    </location>
</feature>
<reference evidence="3" key="1">
    <citation type="journal article" date="2014" name="Science">
        <title>Ancient hybridizations among the ancestral genomes of bread wheat.</title>
        <authorList>
            <consortium name="International Wheat Genome Sequencing Consortium,"/>
            <person name="Marcussen T."/>
            <person name="Sandve S.R."/>
            <person name="Heier L."/>
            <person name="Spannagl M."/>
            <person name="Pfeifer M."/>
            <person name="Jakobsen K.S."/>
            <person name="Wulff B.B."/>
            <person name="Steuernagel B."/>
            <person name="Mayer K.F."/>
            <person name="Olsen O.A."/>
        </authorList>
    </citation>
    <scope>NUCLEOTIDE SEQUENCE [LARGE SCALE GENOMIC DNA]</scope>
    <source>
        <strain evidence="3">cv. AL8/78</strain>
    </source>
</reference>
<evidence type="ECO:0000313" key="2">
    <source>
        <dbReference type="EnsemblPlants" id="AET3Gv20267500.3"/>
    </source>
</evidence>
<proteinExistence type="predicted"/>
<keyword evidence="1" id="KW-0732">Signal</keyword>
<feature type="signal peptide" evidence="1">
    <location>
        <begin position="1"/>
        <end position="19"/>
    </location>
</feature>
<dbReference type="Gramene" id="AET3Gv20267500.3">
    <property type="protein sequence ID" value="AET3Gv20267500.3"/>
    <property type="gene ID" value="AET3Gv20267500"/>
</dbReference>
<reference evidence="3" key="2">
    <citation type="journal article" date="2017" name="Nat. Plants">
        <title>The Aegilops tauschii genome reveals multiple impacts of transposons.</title>
        <authorList>
            <person name="Zhao G."/>
            <person name="Zou C."/>
            <person name="Li K."/>
            <person name="Wang K."/>
            <person name="Li T."/>
            <person name="Gao L."/>
            <person name="Zhang X."/>
            <person name="Wang H."/>
            <person name="Yang Z."/>
            <person name="Liu X."/>
            <person name="Jiang W."/>
            <person name="Mao L."/>
            <person name="Kong X."/>
            <person name="Jiao Y."/>
            <person name="Jia J."/>
        </authorList>
    </citation>
    <scope>NUCLEOTIDE SEQUENCE [LARGE SCALE GENOMIC DNA]</scope>
    <source>
        <strain evidence="3">cv. AL8/78</strain>
    </source>
</reference>
<dbReference type="AlphaFoldDB" id="A0A453E9L1"/>